<gene>
    <name evidence="2" type="ORF">G5575_13725</name>
</gene>
<dbReference type="RefSeq" id="WP_164534830.1">
    <property type="nucleotide sequence ID" value="NZ_JAALFG010000003.1"/>
</dbReference>
<comment type="caution">
    <text evidence="2">The sequence shown here is derived from an EMBL/GenBank/DDBJ whole genome shotgun (WGS) entry which is preliminary data.</text>
</comment>
<dbReference type="Pfam" id="PF13521">
    <property type="entry name" value="AAA_28"/>
    <property type="match status" value="1"/>
</dbReference>
<dbReference type="SUPFAM" id="SSF52540">
    <property type="entry name" value="P-loop containing nucleoside triphosphate hydrolases"/>
    <property type="match status" value="1"/>
</dbReference>
<evidence type="ECO:0000259" key="1">
    <source>
        <dbReference type="Pfam" id="PF13521"/>
    </source>
</evidence>
<dbReference type="InterPro" id="IPR027417">
    <property type="entry name" value="P-loop_NTPase"/>
</dbReference>
<organism evidence="2 3">
    <name type="scientific">Devosia aurantiaca</name>
    <dbReference type="NCBI Taxonomy" id="2714858"/>
    <lineage>
        <taxon>Bacteria</taxon>
        <taxon>Pseudomonadati</taxon>
        <taxon>Pseudomonadota</taxon>
        <taxon>Alphaproteobacteria</taxon>
        <taxon>Hyphomicrobiales</taxon>
        <taxon>Devosiaceae</taxon>
        <taxon>Devosia</taxon>
    </lineage>
</organism>
<dbReference type="Gene3D" id="3.40.50.300">
    <property type="entry name" value="P-loop containing nucleotide triphosphate hydrolases"/>
    <property type="match status" value="1"/>
</dbReference>
<sequence>MSRVPVIAVSGYPGAGKTTLTRNLAARYGVPALHYDDFETITSRRSAEIRDWMARGSDYDEIDLGNLVQAIDDARRTRPRFVILDTLLGRAHGATGSEIAFSMWIDTTPDIALARKLLHASGEVGDDPARALDFARWVTSYTTHYQGFISETYRLQTMRVRSRADLILPAFDQDSSFSQQLLPLRSAGFDQQ</sequence>
<dbReference type="InterPro" id="IPR038727">
    <property type="entry name" value="NadR/Ttd14_AAA_dom"/>
</dbReference>
<evidence type="ECO:0000313" key="2">
    <source>
        <dbReference type="EMBL" id="NGP18567.1"/>
    </source>
</evidence>
<reference evidence="2 3" key="2">
    <citation type="submission" date="2020-03" db="EMBL/GenBank/DDBJ databases">
        <title>Devosia chinhatensis sp. nov., isolated from a hexachlorocyclohexane (HCH) dump site in India.</title>
        <authorList>
            <person name="Kumar M."/>
            <person name="Lal R."/>
        </authorList>
    </citation>
    <scope>NUCLEOTIDE SEQUENCE [LARGE SCALE GENOMIC DNA]</scope>
    <source>
        <strain evidence="2 3">H239</strain>
    </source>
</reference>
<dbReference type="AlphaFoldDB" id="A0A6M1SGH3"/>
<proteinExistence type="predicted"/>
<dbReference type="EMBL" id="JAALFG010000003">
    <property type="protein sequence ID" value="NGP18567.1"/>
    <property type="molecule type" value="Genomic_DNA"/>
</dbReference>
<keyword evidence="3" id="KW-1185">Reference proteome</keyword>
<name>A0A6M1SGH3_9HYPH</name>
<evidence type="ECO:0000313" key="3">
    <source>
        <dbReference type="Proteomes" id="UP000474802"/>
    </source>
</evidence>
<accession>A0A6M1SGH3</accession>
<reference evidence="2 3" key="1">
    <citation type="submission" date="2020-02" db="EMBL/GenBank/DDBJ databases">
        <authorList>
            <person name="Khan S.A."/>
            <person name="Jeon C.O."/>
            <person name="Chun B.H."/>
        </authorList>
    </citation>
    <scope>NUCLEOTIDE SEQUENCE [LARGE SCALE GENOMIC DNA]</scope>
    <source>
        <strain evidence="2 3">H239</strain>
    </source>
</reference>
<dbReference type="Proteomes" id="UP000474802">
    <property type="component" value="Unassembled WGS sequence"/>
</dbReference>
<protein>
    <recommendedName>
        <fullName evidence="1">NadR/Ttd14 AAA domain-containing protein</fullName>
    </recommendedName>
</protein>
<feature type="domain" description="NadR/Ttd14 AAA" evidence="1">
    <location>
        <begin position="7"/>
        <end position="86"/>
    </location>
</feature>